<dbReference type="GO" id="GO:0006139">
    <property type="term" value="P:nucleobase-containing compound metabolic process"/>
    <property type="evidence" value="ECO:0007669"/>
    <property type="project" value="InterPro"/>
</dbReference>
<dbReference type="Pfam" id="PF00570">
    <property type="entry name" value="HRDC"/>
    <property type="match status" value="1"/>
</dbReference>
<dbReference type="InterPro" id="IPR041605">
    <property type="entry name" value="Exo_C"/>
</dbReference>
<dbReference type="InterPro" id="IPR044876">
    <property type="entry name" value="HRDC_dom_sf"/>
</dbReference>
<dbReference type="PANTHER" id="PTHR47649">
    <property type="entry name" value="RIBONUCLEASE D"/>
    <property type="match status" value="1"/>
</dbReference>
<dbReference type="Gene3D" id="3.30.420.10">
    <property type="entry name" value="Ribonuclease H-like superfamily/Ribonuclease H"/>
    <property type="match status" value="1"/>
</dbReference>
<dbReference type="InterPro" id="IPR002562">
    <property type="entry name" value="3'-5'_exonuclease_dom"/>
</dbReference>
<dbReference type="InterPro" id="IPR012337">
    <property type="entry name" value="RNaseH-like_sf"/>
</dbReference>
<dbReference type="InterPro" id="IPR051086">
    <property type="entry name" value="RNase_D-like"/>
</dbReference>
<evidence type="ECO:0000313" key="2">
    <source>
        <dbReference type="EMBL" id="CAB4694626.1"/>
    </source>
</evidence>
<protein>
    <submittedName>
        <fullName evidence="2">Unannotated protein</fullName>
    </submittedName>
</protein>
<dbReference type="PANTHER" id="PTHR47649:SF1">
    <property type="entry name" value="RIBONUCLEASE D"/>
    <property type="match status" value="1"/>
</dbReference>
<dbReference type="SMART" id="SM00341">
    <property type="entry name" value="HRDC"/>
    <property type="match status" value="1"/>
</dbReference>
<accession>A0A6J6P7N2</accession>
<dbReference type="EMBL" id="CAEZXV010000011">
    <property type="protein sequence ID" value="CAB4694626.1"/>
    <property type="molecule type" value="Genomic_DNA"/>
</dbReference>
<dbReference type="SUPFAM" id="SSF53098">
    <property type="entry name" value="Ribonuclease H-like"/>
    <property type="match status" value="1"/>
</dbReference>
<dbReference type="Pfam" id="PF18305">
    <property type="entry name" value="DNA_pol_A_exoN"/>
    <property type="match status" value="1"/>
</dbReference>
<dbReference type="AlphaFoldDB" id="A0A6J6P7N2"/>
<dbReference type="Gene3D" id="1.10.150.80">
    <property type="entry name" value="HRDC domain"/>
    <property type="match status" value="2"/>
</dbReference>
<dbReference type="Pfam" id="PF01612">
    <property type="entry name" value="DNA_pol_A_exo1"/>
    <property type="match status" value="1"/>
</dbReference>
<dbReference type="SMART" id="SM00474">
    <property type="entry name" value="35EXOc"/>
    <property type="match status" value="1"/>
</dbReference>
<dbReference type="InterPro" id="IPR036397">
    <property type="entry name" value="RNaseH_sf"/>
</dbReference>
<organism evidence="2">
    <name type="scientific">freshwater metagenome</name>
    <dbReference type="NCBI Taxonomy" id="449393"/>
    <lineage>
        <taxon>unclassified sequences</taxon>
        <taxon>metagenomes</taxon>
        <taxon>ecological metagenomes</taxon>
    </lineage>
</organism>
<dbReference type="PROSITE" id="PS50967">
    <property type="entry name" value="HRDC"/>
    <property type="match status" value="1"/>
</dbReference>
<dbReference type="SUPFAM" id="SSF47819">
    <property type="entry name" value="HRDC-like"/>
    <property type="match status" value="1"/>
</dbReference>
<dbReference type="InterPro" id="IPR002121">
    <property type="entry name" value="HRDC_dom"/>
</dbReference>
<proteinExistence type="predicted"/>
<dbReference type="GO" id="GO:0000166">
    <property type="term" value="F:nucleotide binding"/>
    <property type="evidence" value="ECO:0007669"/>
    <property type="project" value="InterPro"/>
</dbReference>
<reference evidence="2" key="1">
    <citation type="submission" date="2020-05" db="EMBL/GenBank/DDBJ databases">
        <authorList>
            <person name="Chiriac C."/>
            <person name="Salcher M."/>
            <person name="Ghai R."/>
            <person name="Kavagutti S V."/>
        </authorList>
    </citation>
    <scope>NUCLEOTIDE SEQUENCE</scope>
</reference>
<dbReference type="GO" id="GO:0008408">
    <property type="term" value="F:3'-5' exonuclease activity"/>
    <property type="evidence" value="ECO:0007669"/>
    <property type="project" value="InterPro"/>
</dbReference>
<name>A0A6J6P7N2_9ZZZZ</name>
<dbReference type="GO" id="GO:0003676">
    <property type="term" value="F:nucleic acid binding"/>
    <property type="evidence" value="ECO:0007669"/>
    <property type="project" value="InterPro"/>
</dbReference>
<feature type="domain" description="HRDC" evidence="1">
    <location>
        <begin position="221"/>
        <end position="301"/>
    </location>
</feature>
<sequence>MAQPLLAPAGGVPDLIESSDALGEVLEQLKAGSGPIAIDAERASGYKYSSRAYLIQIKRNGGGLHLIDPIAVGESPYWNEMSETFADEEWIIHASTQDLACLREVGINPKIIFDTELGGRIAGCERVGLGPLTEQLLDVTLAKEHSAVDWSLRPLRPEWLNYAALDVELLVELRDEIEKLLIASGKLEWAKADFAAILKAPPPPPRKDPWRRTSGIHKIRDLGALAIIRALWAARNEFAKEIDLAPGRVFNDETLVLIATKPPKGFGDFKKALLRRTRLTTMPFENWFEIFEAAQKLEGEELPKLRLPSEGLPPPKMWQSKNPHGYARLTHARAAVLEACDLYAMPAENLISPEAIRRVCWPNPPLELEDRLKFVKSELAQFGARDWQIELISEPIAAILGEIEPLVTEALQSEVDTPTVESD</sequence>
<evidence type="ECO:0000259" key="1">
    <source>
        <dbReference type="PROSITE" id="PS50967"/>
    </source>
</evidence>
<gene>
    <name evidence="2" type="ORF">UFOPK2598_00245</name>
</gene>
<dbReference type="InterPro" id="IPR010997">
    <property type="entry name" value="HRDC-like_sf"/>
</dbReference>
<dbReference type="CDD" id="cd06142">
    <property type="entry name" value="RNaseD_exo"/>
    <property type="match status" value="1"/>
</dbReference>